<dbReference type="RefSeq" id="WP_254012151.1">
    <property type="nucleotide sequence ID" value="NZ_JAMZMM010000111.1"/>
</dbReference>
<evidence type="ECO:0000313" key="1">
    <source>
        <dbReference type="EMBL" id="MCP2729366.1"/>
    </source>
</evidence>
<gene>
    <name evidence="1" type="ORF">NJ959_12970</name>
</gene>
<dbReference type="Proteomes" id="UP001204953">
    <property type="component" value="Unassembled WGS sequence"/>
</dbReference>
<reference evidence="1" key="1">
    <citation type="submission" date="2022-06" db="EMBL/GenBank/DDBJ databases">
        <title>New cyanobacteria of genus Symplocastrum in benthos of Lake Baikal.</title>
        <authorList>
            <person name="Sorokovikova E."/>
            <person name="Tikhonova I."/>
            <person name="Krasnopeev A."/>
            <person name="Evseev P."/>
            <person name="Gladkikh A."/>
            <person name="Belykh O."/>
        </authorList>
    </citation>
    <scope>NUCLEOTIDE SEQUENCE</scope>
    <source>
        <strain evidence="1">BBK-W-15</strain>
    </source>
</reference>
<organism evidence="1 2">
    <name type="scientific">Limnofasciculus baicalensis BBK-W-15</name>
    <dbReference type="NCBI Taxonomy" id="2699891"/>
    <lineage>
        <taxon>Bacteria</taxon>
        <taxon>Bacillati</taxon>
        <taxon>Cyanobacteriota</taxon>
        <taxon>Cyanophyceae</taxon>
        <taxon>Coleofasciculales</taxon>
        <taxon>Coleofasciculaceae</taxon>
        <taxon>Limnofasciculus</taxon>
        <taxon>Limnofasciculus baicalensis</taxon>
    </lineage>
</organism>
<evidence type="ECO:0000313" key="2">
    <source>
        <dbReference type="Proteomes" id="UP001204953"/>
    </source>
</evidence>
<sequence length="50" mass="5926">MLKDEAKWGFLDQWIQAVNQHGGFGHWQREISRNPSDVRLILEKTAFQSR</sequence>
<accession>A0AAE3GSX9</accession>
<proteinExistence type="predicted"/>
<dbReference type="EMBL" id="JAMZMM010000111">
    <property type="protein sequence ID" value="MCP2729366.1"/>
    <property type="molecule type" value="Genomic_DNA"/>
</dbReference>
<name>A0AAE3GSX9_9CYAN</name>
<comment type="caution">
    <text evidence="1">The sequence shown here is derived from an EMBL/GenBank/DDBJ whole genome shotgun (WGS) entry which is preliminary data.</text>
</comment>
<protein>
    <submittedName>
        <fullName evidence="1">Uncharacterized protein</fullName>
    </submittedName>
</protein>
<keyword evidence="2" id="KW-1185">Reference proteome</keyword>
<dbReference type="AlphaFoldDB" id="A0AAE3GSX9"/>